<dbReference type="SUPFAM" id="SSF57625">
    <property type="entry name" value="Invertebrate chitin-binding proteins"/>
    <property type="match status" value="1"/>
</dbReference>
<dbReference type="EMBL" id="JATAAI010000049">
    <property type="protein sequence ID" value="KAK1733430.1"/>
    <property type="molecule type" value="Genomic_DNA"/>
</dbReference>
<feature type="signal peptide" evidence="2">
    <location>
        <begin position="1"/>
        <end position="21"/>
    </location>
</feature>
<dbReference type="Proteomes" id="UP001224775">
    <property type="component" value="Unassembled WGS sequence"/>
</dbReference>
<dbReference type="Gene3D" id="2.170.140.10">
    <property type="entry name" value="Chitin binding domain"/>
    <property type="match status" value="1"/>
</dbReference>
<protein>
    <recommendedName>
        <fullName evidence="3">Chitin-binding type-2 domain-containing protein</fullName>
    </recommendedName>
</protein>
<evidence type="ECO:0000313" key="5">
    <source>
        <dbReference type="Proteomes" id="UP001224775"/>
    </source>
</evidence>
<feature type="domain" description="Chitin-binding type-2" evidence="3">
    <location>
        <begin position="32"/>
        <end position="99"/>
    </location>
</feature>
<comment type="caution">
    <text evidence="4">The sequence shown here is derived from an EMBL/GenBank/DDBJ whole genome shotgun (WGS) entry which is preliminary data.</text>
</comment>
<dbReference type="GO" id="GO:0005576">
    <property type="term" value="C:extracellular region"/>
    <property type="evidence" value="ECO:0007669"/>
    <property type="project" value="InterPro"/>
</dbReference>
<reference evidence="4" key="1">
    <citation type="submission" date="2023-06" db="EMBL/GenBank/DDBJ databases">
        <title>Survivors Of The Sea: Transcriptome response of Skeletonema marinoi to long-term dormancy.</title>
        <authorList>
            <person name="Pinder M.I.M."/>
            <person name="Kourtchenko O."/>
            <person name="Robertson E.K."/>
            <person name="Larsson T."/>
            <person name="Maumus F."/>
            <person name="Osuna-Cruz C.M."/>
            <person name="Vancaester E."/>
            <person name="Stenow R."/>
            <person name="Vandepoele K."/>
            <person name="Ploug H."/>
            <person name="Bruchert V."/>
            <person name="Godhe A."/>
            <person name="Topel M."/>
        </authorList>
    </citation>
    <scope>NUCLEOTIDE SEQUENCE</scope>
    <source>
        <strain evidence="4">R05AC</strain>
    </source>
</reference>
<feature type="chain" id="PRO_5041972089" description="Chitin-binding type-2 domain-containing protein" evidence="2">
    <location>
        <begin position="22"/>
        <end position="857"/>
    </location>
</feature>
<accession>A0AAD8XTZ5</accession>
<dbReference type="PROSITE" id="PS50940">
    <property type="entry name" value="CHIT_BIND_II"/>
    <property type="match status" value="1"/>
</dbReference>
<feature type="region of interest" description="Disordered" evidence="1">
    <location>
        <begin position="166"/>
        <end position="187"/>
    </location>
</feature>
<evidence type="ECO:0000313" key="4">
    <source>
        <dbReference type="EMBL" id="KAK1733430.1"/>
    </source>
</evidence>
<evidence type="ECO:0000256" key="2">
    <source>
        <dbReference type="SAM" id="SignalP"/>
    </source>
</evidence>
<feature type="region of interest" description="Disordered" evidence="1">
    <location>
        <begin position="449"/>
        <end position="474"/>
    </location>
</feature>
<dbReference type="Pfam" id="PF01607">
    <property type="entry name" value="CBM_14"/>
    <property type="match status" value="1"/>
</dbReference>
<dbReference type="GO" id="GO:0008061">
    <property type="term" value="F:chitin binding"/>
    <property type="evidence" value="ECO:0007669"/>
    <property type="project" value="InterPro"/>
</dbReference>
<dbReference type="AlphaFoldDB" id="A0AAD8XTZ5"/>
<dbReference type="InterPro" id="IPR036508">
    <property type="entry name" value="Chitin-bd_dom_sf"/>
</dbReference>
<gene>
    <name evidence="4" type="ORF">QTG54_015845</name>
</gene>
<evidence type="ECO:0000259" key="3">
    <source>
        <dbReference type="PROSITE" id="PS50940"/>
    </source>
</evidence>
<evidence type="ECO:0000256" key="1">
    <source>
        <dbReference type="SAM" id="MobiDB-lite"/>
    </source>
</evidence>
<sequence length="857" mass="92440">MKLILLTGATCLFIVTTSATAQEIHETSNDPTSLCINGSIKLTGYKATKDCRGYVYCNNGYLTGGGIIPCRPNQLFDETISACTYWQNVDTTTTANCPEFDGSKLIMPNQYDTNANQDQFFCGQSWSDAKHVCEPCPGGSRLECSDVGHDCFAGVTGCRTPSAVSNNSVDNNSNSNNNHSEQSSQQQAVFDTNINIIQSQQQPSPAIVFVNPTPPTTTTSFTSSSNNNNNYNNNKCTSHSNCQNGKLCNKQGYCGQCSNEGRGCSVDQVCRTTASCHVTQTPGPGKCYNKEELHTFCRTAWKEDSYQCNLDTMVCERSDDNFGSILGSAVQVQEQEVVVVVVVAPPTQEMTTIISTTTTTPITSLRPLLYTNPLGNNYFCGASFSTVASNCLASKPCPNGFASGNCAAMEGCFRVNQCVASYNEAASITSTTASSVSSSSGVSLVLNEENTSTTTANQQQQQQQQPAGPTNSLSQEVFTNTIPNQEQSRPAVVVMTPSEPPTNSWSTTSYKQCTSHDACTTGQFCNEGYCGQCSNTLGIGCSVDEVCRTTSSCHVTQTPGPGKCYQKEELHRFCRTAWKDESYQCNLDLMVCETTANANVIQVAVETQTTTTTPALVSVVPATTATATTTTSLPTSKPTNTPSKALITTSGLTNANAPDKKCSICGDLQVDNDATIFYDGRELSCTELEDKVFLLVGIAMGSENCLASQELYSATCCIDPPVNPCNLCRSGDNDFPLKSEVNVISSAGEKESCLEVFQSLLSRREQSSWQCRSSQKELQAKCCDGTTFDYGGNAPVPSPGVDWSPLGVDEPASYPSEGFYYTKPDWNWKENWKNCSSRITSTTTAFALVSMVWLLWQ</sequence>
<name>A0AAD8XTZ5_9STRA</name>
<organism evidence="4 5">
    <name type="scientific">Skeletonema marinoi</name>
    <dbReference type="NCBI Taxonomy" id="267567"/>
    <lineage>
        <taxon>Eukaryota</taxon>
        <taxon>Sar</taxon>
        <taxon>Stramenopiles</taxon>
        <taxon>Ochrophyta</taxon>
        <taxon>Bacillariophyta</taxon>
        <taxon>Coscinodiscophyceae</taxon>
        <taxon>Thalassiosirophycidae</taxon>
        <taxon>Thalassiosirales</taxon>
        <taxon>Skeletonemataceae</taxon>
        <taxon>Skeletonema</taxon>
        <taxon>Skeletonema marinoi-dohrnii complex</taxon>
    </lineage>
</organism>
<keyword evidence="5" id="KW-1185">Reference proteome</keyword>
<keyword evidence="2" id="KW-0732">Signal</keyword>
<proteinExistence type="predicted"/>
<dbReference type="InterPro" id="IPR002557">
    <property type="entry name" value="Chitin-bd_dom"/>
</dbReference>